<dbReference type="Proteomes" id="UP000018144">
    <property type="component" value="Unassembled WGS sequence"/>
</dbReference>
<reference evidence="1 2" key="1">
    <citation type="journal article" date="2013" name="PLoS Genet.">
        <title>The genome and development-dependent transcriptomes of Pyronema confluens: a window into fungal evolution.</title>
        <authorList>
            <person name="Traeger S."/>
            <person name="Altegoer F."/>
            <person name="Freitag M."/>
            <person name="Gabaldon T."/>
            <person name="Kempken F."/>
            <person name="Kumar A."/>
            <person name="Marcet-Houben M."/>
            <person name="Poggeler S."/>
            <person name="Stajich J.E."/>
            <person name="Nowrousian M."/>
        </authorList>
    </citation>
    <scope>NUCLEOTIDE SEQUENCE [LARGE SCALE GENOMIC DNA]</scope>
    <source>
        <strain evidence="2">CBS 100304</strain>
        <tissue evidence="1">Vegetative mycelium</tissue>
    </source>
</reference>
<name>U4LJ98_PYROM</name>
<protein>
    <submittedName>
        <fullName evidence="1">Similar to Cell wall mannoprotein PIR3 acc. no. A6ZZG1</fullName>
    </submittedName>
</protein>
<dbReference type="STRING" id="1076935.U4LJ98"/>
<dbReference type="eggNOG" id="ENOG502STWI">
    <property type="taxonomic scope" value="Eukaryota"/>
</dbReference>
<organism evidence="1 2">
    <name type="scientific">Pyronema omphalodes (strain CBS 100304)</name>
    <name type="common">Pyronema confluens</name>
    <dbReference type="NCBI Taxonomy" id="1076935"/>
    <lineage>
        <taxon>Eukaryota</taxon>
        <taxon>Fungi</taxon>
        <taxon>Dikarya</taxon>
        <taxon>Ascomycota</taxon>
        <taxon>Pezizomycotina</taxon>
        <taxon>Pezizomycetes</taxon>
        <taxon>Pezizales</taxon>
        <taxon>Pyronemataceae</taxon>
        <taxon>Pyronema</taxon>
    </lineage>
</organism>
<evidence type="ECO:0000313" key="2">
    <source>
        <dbReference type="Proteomes" id="UP000018144"/>
    </source>
</evidence>
<gene>
    <name evidence="1" type="ORF">PCON_11160</name>
</gene>
<dbReference type="AlphaFoldDB" id="U4LJ98"/>
<evidence type="ECO:0000313" key="1">
    <source>
        <dbReference type="EMBL" id="CCX31637.1"/>
    </source>
</evidence>
<accession>U4LJ98</accession>
<proteinExistence type="predicted"/>
<sequence>MEASGAEEVVNLTVDAPVDDVVIENSGVEEVSPVIGYHSTEELVQEQFPTMTDEEAINYVEKEEINHADNQAGGLDIEATLARAEAEYLEEKAMEDPSPEHTKEAVDAEVRAAELYLEAKKAYDVADEKKAIYDEKHPGERAAEFAAYIDDIAAHATVSEENVIEVDDSEDVAEAVIADVPVEEAAVDTVVDEATASGDLVARNLPAVSQIYDGQIQIVPGGIPPITQIIDGQIQIVPGGIPAVSQIYDGQVQINPGLPPVNQIYEGQIQINDGQIQIVPGGIPPVTQIIDGQIQIVPGVIPPGQIQIGIPPVTQINDGQIQIVPGVIPPVSQIIDGQIQIVPGVIPPVTQIVDGQVQINPGLPPVSQIYDGQIQIGIPPVNQIHDGQIQIAVQKREESGKPMVVEHCHVTAGSSRLQIVSFAWIGAVLVLGVALMSL</sequence>
<keyword evidence="2" id="KW-1185">Reference proteome</keyword>
<dbReference type="EMBL" id="HF935629">
    <property type="protein sequence ID" value="CCX31637.1"/>
    <property type="molecule type" value="Genomic_DNA"/>
</dbReference>